<organism evidence="1 2">
    <name type="scientific">Dallia pectoralis</name>
    <name type="common">Alaska blackfish</name>
    <dbReference type="NCBI Taxonomy" id="75939"/>
    <lineage>
        <taxon>Eukaryota</taxon>
        <taxon>Metazoa</taxon>
        <taxon>Chordata</taxon>
        <taxon>Craniata</taxon>
        <taxon>Vertebrata</taxon>
        <taxon>Euteleostomi</taxon>
        <taxon>Actinopterygii</taxon>
        <taxon>Neopterygii</taxon>
        <taxon>Teleostei</taxon>
        <taxon>Protacanthopterygii</taxon>
        <taxon>Esociformes</taxon>
        <taxon>Umbridae</taxon>
        <taxon>Dallia</taxon>
    </lineage>
</organism>
<protein>
    <submittedName>
        <fullName evidence="1">Uncharacterized protein</fullName>
    </submittedName>
</protein>
<evidence type="ECO:0000313" key="1">
    <source>
        <dbReference type="EMBL" id="KAJ7993930.1"/>
    </source>
</evidence>
<sequence>MLTQTMWHSAFWLQTRSTNVTSLSKSTLPSFKRSASITTSTWCGLTTSSVWLTSWAQTKLANLRTHTAFLSRALVQTRGKTLLWTNCICSVKRAGVCMTGFPPSPSQSAEQQHHLNASFDDDNEDDEDNIITTSGFEACLLEYMAVAVAQEPECSVVGGAVLDNPVGGVRAYIWTGSGVCELDPCHIMNAQTRMMS</sequence>
<name>A0ACC2FRS3_DALPE</name>
<gene>
    <name evidence="1" type="ORF">DPEC_G00259790</name>
</gene>
<comment type="caution">
    <text evidence="1">The sequence shown here is derived from an EMBL/GenBank/DDBJ whole genome shotgun (WGS) entry which is preliminary data.</text>
</comment>
<dbReference type="EMBL" id="CM055750">
    <property type="protein sequence ID" value="KAJ7993930.1"/>
    <property type="molecule type" value="Genomic_DNA"/>
</dbReference>
<keyword evidence="2" id="KW-1185">Reference proteome</keyword>
<proteinExistence type="predicted"/>
<evidence type="ECO:0000313" key="2">
    <source>
        <dbReference type="Proteomes" id="UP001157502"/>
    </source>
</evidence>
<reference evidence="1" key="1">
    <citation type="submission" date="2021-05" db="EMBL/GenBank/DDBJ databases">
        <authorList>
            <person name="Pan Q."/>
            <person name="Jouanno E."/>
            <person name="Zahm M."/>
            <person name="Klopp C."/>
            <person name="Cabau C."/>
            <person name="Louis A."/>
            <person name="Berthelot C."/>
            <person name="Parey E."/>
            <person name="Roest Crollius H."/>
            <person name="Montfort J."/>
            <person name="Robinson-Rechavi M."/>
            <person name="Bouchez O."/>
            <person name="Lampietro C."/>
            <person name="Lopez Roques C."/>
            <person name="Donnadieu C."/>
            <person name="Postlethwait J."/>
            <person name="Bobe J."/>
            <person name="Dillon D."/>
            <person name="Chandos A."/>
            <person name="von Hippel F."/>
            <person name="Guiguen Y."/>
        </authorList>
    </citation>
    <scope>NUCLEOTIDE SEQUENCE</scope>
    <source>
        <strain evidence="1">YG-Jan2019</strain>
    </source>
</reference>
<dbReference type="Proteomes" id="UP001157502">
    <property type="component" value="Chromosome 23"/>
</dbReference>
<accession>A0ACC2FRS3</accession>